<dbReference type="InterPro" id="IPR036278">
    <property type="entry name" value="Sialidase_sf"/>
</dbReference>
<reference evidence="2" key="1">
    <citation type="submission" date="2020-11" db="EMBL/GenBank/DDBJ databases">
        <title>Whole-genome analyses of Nonomuraea sp. K274.</title>
        <authorList>
            <person name="Veyisoglu A."/>
        </authorList>
    </citation>
    <scope>NUCLEOTIDE SEQUENCE</scope>
    <source>
        <strain evidence="2">K274</strain>
    </source>
</reference>
<dbReference type="Gene3D" id="2.120.10.10">
    <property type="match status" value="2"/>
</dbReference>
<feature type="non-terminal residue" evidence="2">
    <location>
        <position position="506"/>
    </location>
</feature>
<keyword evidence="1" id="KW-0732">Signal</keyword>
<name>A0A931ANJ1_9ACTN</name>
<dbReference type="SUPFAM" id="SSF50939">
    <property type="entry name" value="Sialidases"/>
    <property type="match status" value="2"/>
</dbReference>
<dbReference type="AlphaFoldDB" id="A0A931ANJ1"/>
<feature type="signal peptide" evidence="1">
    <location>
        <begin position="1"/>
        <end position="33"/>
    </location>
</feature>
<keyword evidence="3" id="KW-1185">Reference proteome</keyword>
<evidence type="ECO:0000256" key="1">
    <source>
        <dbReference type="SAM" id="SignalP"/>
    </source>
</evidence>
<proteinExistence type="predicted"/>
<protein>
    <submittedName>
        <fullName evidence="2">Exo-alpha-sialidase</fullName>
    </submittedName>
</protein>
<dbReference type="Proteomes" id="UP000605361">
    <property type="component" value="Unassembled WGS sequence"/>
</dbReference>
<evidence type="ECO:0000313" key="2">
    <source>
        <dbReference type="EMBL" id="MBF8194244.1"/>
    </source>
</evidence>
<dbReference type="RefSeq" id="WP_195903075.1">
    <property type="nucleotide sequence ID" value="NZ_JADOGI010000377.1"/>
</dbReference>
<comment type="caution">
    <text evidence="2">The sequence shown here is derived from an EMBL/GenBank/DDBJ whole genome shotgun (WGS) entry which is preliminary data.</text>
</comment>
<organism evidence="2 3">
    <name type="scientific">Nonomuraea cypriaca</name>
    <dbReference type="NCBI Taxonomy" id="1187855"/>
    <lineage>
        <taxon>Bacteria</taxon>
        <taxon>Bacillati</taxon>
        <taxon>Actinomycetota</taxon>
        <taxon>Actinomycetes</taxon>
        <taxon>Streptosporangiales</taxon>
        <taxon>Streptosporangiaceae</taxon>
        <taxon>Nonomuraea</taxon>
    </lineage>
</organism>
<feature type="chain" id="PRO_5037458215" evidence="1">
    <location>
        <begin position="34"/>
        <end position="506"/>
    </location>
</feature>
<gene>
    <name evidence="2" type="ORF">ITP53_53000</name>
</gene>
<dbReference type="EMBL" id="JADOGI010000377">
    <property type="protein sequence ID" value="MBF8194244.1"/>
    <property type="molecule type" value="Genomic_DNA"/>
</dbReference>
<accession>A0A931ANJ1</accession>
<sequence length="506" mass="50216">MPSPARRRGIGGLVTVPAVITATLLLTSAPASAGVPLTEIGADPYANATSQHGTQAGPDTYAWGTTIVTAQQTGRFFDGGASGIAFATSSDAGVTWDRGVLPGITTFGGGPHPRASDPSVAFDARHGVWLISSLALTTAADAAGADGAAGASGAAASDASGASGAAEGSGVTGAAALVSRSADGGLTWGGPVTAAAADGGDLDKPWIVCDNAPAGRFHGRCYLVFDDHAADNAIKVARSSDGGLTWTVAGTSATGLGGQPVVRPDGTVVVPYLSNDNQIRALRSRDGGVTWSPSVLVSEVHRRTVPGGLRAAPLPSAETDATGTVYVAWHDCRFQPGCAGNDIVLGKSADGASWGHVLRVTNDGGDHFVPGLGVDRVTSGGTARLALAYYRYPDAECRGAACRLTVAYTSSTNGGATWAAPAELRGPMAPAWLADTPGGRLAGDYISTSVIPGGNAFAAFTAASAPSGGALDVRTYTVAGGSPIEGGGPAPIAIEAPTATGETLPT</sequence>
<evidence type="ECO:0000313" key="3">
    <source>
        <dbReference type="Proteomes" id="UP000605361"/>
    </source>
</evidence>
<dbReference type="CDD" id="cd15482">
    <property type="entry name" value="Sialidase_non-viral"/>
    <property type="match status" value="1"/>
</dbReference>